<organism evidence="1">
    <name type="scientific">Klosneuvirus KNV1</name>
    <dbReference type="NCBI Taxonomy" id="1977640"/>
    <lineage>
        <taxon>Viruses</taxon>
        <taxon>Varidnaviria</taxon>
        <taxon>Bamfordvirae</taxon>
        <taxon>Nucleocytoviricota</taxon>
        <taxon>Megaviricetes</taxon>
        <taxon>Imitervirales</taxon>
        <taxon>Mimiviridae</taxon>
        <taxon>Klosneuvirinae</taxon>
        <taxon>Klosneuvirus</taxon>
    </lineage>
</organism>
<dbReference type="EMBL" id="KY684110">
    <property type="protein sequence ID" value="ARF12135.1"/>
    <property type="molecule type" value="Genomic_DNA"/>
</dbReference>
<proteinExistence type="predicted"/>
<name>A0A1V0SK69_9VIRU</name>
<accession>A0A1V0SK69</accession>
<gene>
    <name evidence="1" type="ORF">Klosneuvirus_3_270</name>
</gene>
<reference evidence="1" key="1">
    <citation type="journal article" date="2017" name="Science">
        <title>Giant viruses with an expanded complement of translation system components.</title>
        <authorList>
            <person name="Schulz F."/>
            <person name="Yutin N."/>
            <person name="Ivanova N.N."/>
            <person name="Ortega D.R."/>
            <person name="Lee T.K."/>
            <person name="Vierheilig J."/>
            <person name="Daims H."/>
            <person name="Horn M."/>
            <person name="Wagner M."/>
            <person name="Jensen G.J."/>
            <person name="Kyrpides N.C."/>
            <person name="Koonin E.V."/>
            <person name="Woyke T."/>
        </authorList>
    </citation>
    <scope>NUCLEOTIDE SEQUENCE</scope>
    <source>
        <strain evidence="1">KNV1</strain>
    </source>
</reference>
<evidence type="ECO:0000313" key="1">
    <source>
        <dbReference type="EMBL" id="ARF12135.1"/>
    </source>
</evidence>
<sequence>MEEELPYIPVEIINIIIQYAGGKAGITFMQTSKTYYNILNQHRITYLKEFQLEQIKKKKSIIINGILYYYYGIIYCNDCSCQMKITSINQHSLKCHKNCPLICKYCNSPKHFHQMRGKQCFFQKFLCKYCNISYYHFEHYSEECPEKNTLCKHCNKTFKLKDIPSHDCNLLINTKNYIIQSSSNIVNFIDTNKYMFIPIALLFIGKFAINQKIDLL</sequence>
<protein>
    <submittedName>
        <fullName evidence="1">Uncharacterized protein</fullName>
    </submittedName>
</protein>